<reference evidence="2" key="1">
    <citation type="submission" date="2022-02" db="EMBL/GenBank/DDBJ databases">
        <title>Vibrio sp. nov, a new bacterium isolated from seawater.</title>
        <authorList>
            <person name="Yuan Y."/>
        </authorList>
    </citation>
    <scope>NUCLEOTIDE SEQUENCE</scope>
    <source>
        <strain evidence="2">ZSDZ65</strain>
    </source>
</reference>
<dbReference type="SUPFAM" id="SSF141868">
    <property type="entry name" value="EAL domain-like"/>
    <property type="match status" value="1"/>
</dbReference>
<dbReference type="PANTHER" id="PTHR33121">
    <property type="entry name" value="CYCLIC DI-GMP PHOSPHODIESTERASE PDEF"/>
    <property type="match status" value="1"/>
</dbReference>
<dbReference type="Proteomes" id="UP001155587">
    <property type="component" value="Unassembled WGS sequence"/>
</dbReference>
<sequence length="168" mass="19538">MKKTSKKLTSMRLEKNKTGSYARHWILPVPLQINDVGDRCQTFNNVAYCIEYDSYNRLALPMNVDRIETKNSRENTRFQIDKMFTRSIDEGKSAVLDGYIKMTKQLELNLVAEGVENKLEAKGLLFRGVFQHQGYYYAKPMPIEDLHRWALAHGYTHERVSETLTKTS</sequence>
<dbReference type="AlphaFoldDB" id="A0A9X3CT63"/>
<evidence type="ECO:0000259" key="1">
    <source>
        <dbReference type="PROSITE" id="PS50883"/>
    </source>
</evidence>
<name>A0A9X3CT63_9VIBR</name>
<accession>A0A9X3CT63</accession>
<evidence type="ECO:0000313" key="3">
    <source>
        <dbReference type="Proteomes" id="UP001155587"/>
    </source>
</evidence>
<dbReference type="InterPro" id="IPR035919">
    <property type="entry name" value="EAL_sf"/>
</dbReference>
<gene>
    <name evidence="2" type="ORF">MD535_23500</name>
</gene>
<dbReference type="PANTHER" id="PTHR33121:SF79">
    <property type="entry name" value="CYCLIC DI-GMP PHOSPHODIESTERASE PDED-RELATED"/>
    <property type="match status" value="1"/>
</dbReference>
<keyword evidence="3" id="KW-1185">Reference proteome</keyword>
<dbReference type="InterPro" id="IPR001633">
    <property type="entry name" value="EAL_dom"/>
</dbReference>
<dbReference type="Pfam" id="PF00563">
    <property type="entry name" value="EAL"/>
    <property type="match status" value="1"/>
</dbReference>
<proteinExistence type="predicted"/>
<protein>
    <submittedName>
        <fullName evidence="2">EAL domain-containing protein</fullName>
    </submittedName>
</protein>
<dbReference type="EMBL" id="JAKRRY010000053">
    <property type="protein sequence ID" value="MCW8348963.1"/>
    <property type="molecule type" value="Genomic_DNA"/>
</dbReference>
<comment type="caution">
    <text evidence="2">The sequence shown here is derived from an EMBL/GenBank/DDBJ whole genome shotgun (WGS) entry which is preliminary data.</text>
</comment>
<dbReference type="PROSITE" id="PS50883">
    <property type="entry name" value="EAL"/>
    <property type="match status" value="1"/>
</dbReference>
<dbReference type="RefSeq" id="WP_237300637.1">
    <property type="nucleotide sequence ID" value="NZ_JAKRRY010000053.1"/>
</dbReference>
<dbReference type="GO" id="GO:0071111">
    <property type="term" value="F:cyclic-guanylate-specific phosphodiesterase activity"/>
    <property type="evidence" value="ECO:0007669"/>
    <property type="project" value="InterPro"/>
</dbReference>
<dbReference type="InterPro" id="IPR050706">
    <property type="entry name" value="Cyclic-di-GMP_PDE-like"/>
</dbReference>
<feature type="domain" description="EAL" evidence="1">
    <location>
        <begin position="1"/>
        <end position="154"/>
    </location>
</feature>
<organism evidence="2 3">
    <name type="scientific">Vibrio qingdaonensis</name>
    <dbReference type="NCBI Taxonomy" id="2829491"/>
    <lineage>
        <taxon>Bacteria</taxon>
        <taxon>Pseudomonadati</taxon>
        <taxon>Pseudomonadota</taxon>
        <taxon>Gammaproteobacteria</taxon>
        <taxon>Vibrionales</taxon>
        <taxon>Vibrionaceae</taxon>
        <taxon>Vibrio</taxon>
    </lineage>
</organism>
<dbReference type="Gene3D" id="3.20.20.450">
    <property type="entry name" value="EAL domain"/>
    <property type="match status" value="1"/>
</dbReference>
<evidence type="ECO:0000313" key="2">
    <source>
        <dbReference type="EMBL" id="MCW8348963.1"/>
    </source>
</evidence>